<proteinExistence type="predicted"/>
<keyword evidence="2" id="KW-1185">Reference proteome</keyword>
<comment type="caution">
    <text evidence="1">The sequence shown here is derived from an EMBL/GenBank/DDBJ whole genome shotgun (WGS) entry which is preliminary data.</text>
</comment>
<evidence type="ECO:0000313" key="2">
    <source>
        <dbReference type="Proteomes" id="UP001628668"/>
    </source>
</evidence>
<dbReference type="EMBL" id="JBJOSA010000020">
    <property type="protein sequence ID" value="MFL8938636.1"/>
    <property type="molecule type" value="Genomic_DNA"/>
</dbReference>
<gene>
    <name evidence="1" type="ORF">ACKA06_17750</name>
</gene>
<accession>A0ABW8VUH8</accession>
<sequence>MIVEGREYTVPGLRYVIRSAKPEDAKMLSDVRLQIDGETENMDREKGEAYIDAE</sequence>
<dbReference type="RefSeq" id="WP_411160320.1">
    <property type="nucleotide sequence ID" value="NZ_JBJOSA010000020.1"/>
</dbReference>
<protein>
    <submittedName>
        <fullName evidence="1">Uncharacterized protein</fullName>
    </submittedName>
</protein>
<dbReference type="Proteomes" id="UP001628668">
    <property type="component" value="Unassembled WGS sequence"/>
</dbReference>
<organism evidence="1 2">
    <name type="scientific">Rossellomorea oryzaecorticis</name>
    <dbReference type="NCBI Taxonomy" id="1396505"/>
    <lineage>
        <taxon>Bacteria</taxon>
        <taxon>Bacillati</taxon>
        <taxon>Bacillota</taxon>
        <taxon>Bacilli</taxon>
        <taxon>Bacillales</taxon>
        <taxon>Bacillaceae</taxon>
        <taxon>Rossellomorea</taxon>
    </lineage>
</organism>
<evidence type="ECO:0000313" key="1">
    <source>
        <dbReference type="EMBL" id="MFL8938636.1"/>
    </source>
</evidence>
<reference evidence="1 2" key="1">
    <citation type="submission" date="2024-12" db="EMBL/GenBank/DDBJ databases">
        <authorList>
            <person name="Li X."/>
            <person name="Zhang D."/>
        </authorList>
    </citation>
    <scope>NUCLEOTIDE SEQUENCE [LARGE SCALE GENOMIC DNA]</scope>
    <source>
        <strain evidence="1 2">JCM19602</strain>
    </source>
</reference>
<name>A0ABW8VUH8_9BACI</name>